<proteinExistence type="predicted"/>
<organism evidence="1 2">
    <name type="scientific">Kribbella yunnanensis</name>
    <dbReference type="NCBI Taxonomy" id="190194"/>
    <lineage>
        <taxon>Bacteria</taxon>
        <taxon>Bacillati</taxon>
        <taxon>Actinomycetota</taxon>
        <taxon>Actinomycetes</taxon>
        <taxon>Propionibacteriales</taxon>
        <taxon>Kribbellaceae</taxon>
        <taxon>Kribbella</taxon>
    </lineage>
</organism>
<keyword evidence="2" id="KW-1185">Reference proteome</keyword>
<comment type="caution">
    <text evidence="1">The sequence shown here is derived from an EMBL/GenBank/DDBJ whole genome shotgun (WGS) entry which is preliminary data.</text>
</comment>
<accession>A0ABN2H6C3</accession>
<protein>
    <submittedName>
        <fullName evidence="1">Uncharacterized protein</fullName>
    </submittedName>
</protein>
<dbReference type="EMBL" id="BAAANF010000009">
    <property type="protein sequence ID" value="GAA1682701.1"/>
    <property type="molecule type" value="Genomic_DNA"/>
</dbReference>
<dbReference type="Proteomes" id="UP001500280">
    <property type="component" value="Unassembled WGS sequence"/>
</dbReference>
<reference evidence="1 2" key="1">
    <citation type="journal article" date="2019" name="Int. J. Syst. Evol. Microbiol.">
        <title>The Global Catalogue of Microorganisms (GCM) 10K type strain sequencing project: providing services to taxonomists for standard genome sequencing and annotation.</title>
        <authorList>
            <consortium name="The Broad Institute Genomics Platform"/>
            <consortium name="The Broad Institute Genome Sequencing Center for Infectious Disease"/>
            <person name="Wu L."/>
            <person name="Ma J."/>
        </authorList>
    </citation>
    <scope>NUCLEOTIDE SEQUENCE [LARGE SCALE GENOMIC DNA]</scope>
    <source>
        <strain evidence="1 2">JCM 14307</strain>
    </source>
</reference>
<sequence>MLIDCDACLMRGPGCQDCVVTVVLGFAAERATPIRIDDEERAALDALAESGLVPPLRLVHAVSSVEVDAAAETAAGEGETAVGLG</sequence>
<evidence type="ECO:0000313" key="1">
    <source>
        <dbReference type="EMBL" id="GAA1682701.1"/>
    </source>
</evidence>
<dbReference type="RefSeq" id="WP_344150599.1">
    <property type="nucleotide sequence ID" value="NZ_BAAANF010000009.1"/>
</dbReference>
<evidence type="ECO:0000313" key="2">
    <source>
        <dbReference type="Proteomes" id="UP001500280"/>
    </source>
</evidence>
<gene>
    <name evidence="1" type="ORF">GCM10009745_28780</name>
</gene>
<name>A0ABN2H6C3_9ACTN</name>